<dbReference type="GO" id="GO:0003676">
    <property type="term" value="F:nucleic acid binding"/>
    <property type="evidence" value="ECO:0007669"/>
    <property type="project" value="InterPro"/>
</dbReference>
<accession>A0A3Q3WSF0</accession>
<dbReference type="Proteomes" id="UP000261620">
    <property type="component" value="Unplaced"/>
</dbReference>
<reference evidence="1" key="2">
    <citation type="submission" date="2025-09" db="UniProtKB">
        <authorList>
            <consortium name="Ensembl"/>
        </authorList>
    </citation>
    <scope>IDENTIFICATION</scope>
</reference>
<dbReference type="AlphaFoldDB" id="A0A3Q3WSF0"/>
<evidence type="ECO:0008006" key="3">
    <source>
        <dbReference type="Google" id="ProtNLM"/>
    </source>
</evidence>
<dbReference type="InterPro" id="IPR036397">
    <property type="entry name" value="RNaseH_sf"/>
</dbReference>
<name>A0A3Q3WSF0_MOLML</name>
<organism evidence="1 2">
    <name type="scientific">Mola mola</name>
    <name type="common">Ocean sunfish</name>
    <name type="synonym">Tetraodon mola</name>
    <dbReference type="NCBI Taxonomy" id="94237"/>
    <lineage>
        <taxon>Eukaryota</taxon>
        <taxon>Metazoa</taxon>
        <taxon>Chordata</taxon>
        <taxon>Craniata</taxon>
        <taxon>Vertebrata</taxon>
        <taxon>Euteleostomi</taxon>
        <taxon>Actinopterygii</taxon>
        <taxon>Neopterygii</taxon>
        <taxon>Teleostei</taxon>
        <taxon>Neoteleostei</taxon>
        <taxon>Acanthomorphata</taxon>
        <taxon>Eupercaria</taxon>
        <taxon>Tetraodontiformes</taxon>
        <taxon>Molidae</taxon>
        <taxon>Mola</taxon>
    </lineage>
</organism>
<evidence type="ECO:0000313" key="1">
    <source>
        <dbReference type="Ensembl" id="ENSMMOP00000021093.1"/>
    </source>
</evidence>
<dbReference type="Gene3D" id="3.30.420.10">
    <property type="entry name" value="Ribonuclease H-like superfamily/Ribonuclease H"/>
    <property type="match status" value="1"/>
</dbReference>
<evidence type="ECO:0000313" key="2">
    <source>
        <dbReference type="Proteomes" id="UP000261620"/>
    </source>
</evidence>
<keyword evidence="2" id="KW-1185">Reference proteome</keyword>
<dbReference type="STRING" id="94237.ENSMMOP00000021093"/>
<proteinExistence type="predicted"/>
<sequence length="211" mass="24124">MRIAALFGVSHSTISKLKAEFHITDKRGQKRQATKWASQKTTTQEDRFLSAHSQHRNCRQSSTDLQSRFTVRNRLHTSNLRTLRAARRPAIATRRTQHVIIGASATSGNPICRYNARPQRAWFIRDYLQSLGVERIEWPACSPDLNPIEHLWDQLGHALRARVTNTTTLADLRQLLVEEWYAIPQQCVTKLVTSMRRQAVLAVDGSSTCYC</sequence>
<dbReference type="OMA" id="ICRYNAR"/>
<reference evidence="1" key="1">
    <citation type="submission" date="2025-08" db="UniProtKB">
        <authorList>
            <consortium name="Ensembl"/>
        </authorList>
    </citation>
    <scope>IDENTIFICATION</scope>
</reference>
<dbReference type="Ensembl" id="ENSMMOT00000021449.1">
    <property type="protein sequence ID" value="ENSMMOP00000021093.1"/>
    <property type="gene ID" value="ENSMMOG00000016042.1"/>
</dbReference>
<protein>
    <recommendedName>
        <fullName evidence="3">Tc1-like transposase DDE domain-containing protein</fullName>
    </recommendedName>
</protein>